<gene>
    <name evidence="2" type="ORF">PHMEG_00037635</name>
</gene>
<evidence type="ECO:0000256" key="1">
    <source>
        <dbReference type="ARBA" id="ARBA00022679"/>
    </source>
</evidence>
<dbReference type="InterPro" id="IPR023213">
    <property type="entry name" value="CAT-like_dom_sf"/>
</dbReference>
<keyword evidence="3" id="KW-1185">Reference proteome</keyword>
<dbReference type="STRING" id="4795.A0A225UJ93"/>
<accession>A0A225UJ93</accession>
<dbReference type="InterPro" id="IPR050317">
    <property type="entry name" value="Plant_Fungal_Acyltransferase"/>
</dbReference>
<dbReference type="EMBL" id="NBNE01016716">
    <property type="protein sequence ID" value="OWY93095.1"/>
    <property type="molecule type" value="Genomic_DNA"/>
</dbReference>
<evidence type="ECO:0000313" key="3">
    <source>
        <dbReference type="Proteomes" id="UP000198211"/>
    </source>
</evidence>
<comment type="caution">
    <text evidence="2">The sequence shown here is derived from an EMBL/GenBank/DDBJ whole genome shotgun (WGS) entry which is preliminary data.</text>
</comment>
<dbReference type="GO" id="GO:0016747">
    <property type="term" value="F:acyltransferase activity, transferring groups other than amino-acyl groups"/>
    <property type="evidence" value="ECO:0007669"/>
    <property type="project" value="TreeGrafter"/>
</dbReference>
<evidence type="ECO:0008006" key="4">
    <source>
        <dbReference type="Google" id="ProtNLM"/>
    </source>
</evidence>
<keyword evidence="1" id="KW-0808">Transferase</keyword>
<dbReference type="AlphaFoldDB" id="A0A225UJ93"/>
<dbReference type="PANTHER" id="PTHR31642">
    <property type="entry name" value="TRICHOTHECENE 3-O-ACETYLTRANSFERASE"/>
    <property type="match status" value="1"/>
</dbReference>
<proteinExistence type="predicted"/>
<protein>
    <recommendedName>
        <fullName evidence="4">Transferase</fullName>
    </recommendedName>
</protein>
<evidence type="ECO:0000313" key="2">
    <source>
        <dbReference type="EMBL" id="OWY93095.1"/>
    </source>
</evidence>
<reference evidence="3" key="1">
    <citation type="submission" date="2017-03" db="EMBL/GenBank/DDBJ databases">
        <title>Phytopthora megakarya and P. palmivora, two closely related causual agents of cacao black pod achieved similar genome size and gene model numbers by different mechanisms.</title>
        <authorList>
            <person name="Ali S."/>
            <person name="Shao J."/>
            <person name="Larry D.J."/>
            <person name="Kronmiller B."/>
            <person name="Shen D."/>
            <person name="Strem M.D."/>
            <person name="Melnick R.L."/>
            <person name="Guiltinan M.J."/>
            <person name="Tyler B.M."/>
            <person name="Meinhardt L.W."/>
            <person name="Bailey B.A."/>
        </authorList>
    </citation>
    <scope>NUCLEOTIDE SEQUENCE [LARGE SCALE GENOMIC DNA]</scope>
    <source>
        <strain evidence="3">zdho120</strain>
    </source>
</reference>
<dbReference type="Pfam" id="PF02458">
    <property type="entry name" value="Transferase"/>
    <property type="match status" value="1"/>
</dbReference>
<feature type="non-terminal residue" evidence="2">
    <location>
        <position position="1"/>
    </location>
</feature>
<organism evidence="2 3">
    <name type="scientific">Phytophthora megakarya</name>
    <dbReference type="NCBI Taxonomy" id="4795"/>
    <lineage>
        <taxon>Eukaryota</taxon>
        <taxon>Sar</taxon>
        <taxon>Stramenopiles</taxon>
        <taxon>Oomycota</taxon>
        <taxon>Peronosporomycetes</taxon>
        <taxon>Peronosporales</taxon>
        <taxon>Peronosporaceae</taxon>
        <taxon>Phytophthora</taxon>
    </lineage>
</organism>
<dbReference type="PANTHER" id="PTHR31642:SF310">
    <property type="entry name" value="FATTY ALCOHOL:CAFFEOYL-COA ACYLTRANSFERASE"/>
    <property type="match status" value="1"/>
</dbReference>
<dbReference type="Proteomes" id="UP000198211">
    <property type="component" value="Unassembled WGS sequence"/>
</dbReference>
<dbReference type="Gene3D" id="3.30.559.10">
    <property type="entry name" value="Chloramphenicol acetyltransferase-like domain"/>
    <property type="match status" value="2"/>
</dbReference>
<sequence>NDVLIPMSAMDAVMNTYRVVVLYIYPPSAKGYNLSKLHHSFVTLVDEDYPILVGNLHVDQKTGAVSVKQTPLARQQGGNGIRFEINQHSSQATEDAMASLSWEFMPKTRTQGEIIAVKGSILADGGMAIGVDCSHVLFDGEAMLTFMRAWGQHYSGVNKEDRLVINHDRYLLSGTGETYRFPHPEFQIAPVEPLIRREDGSLAPKAVKVPPKTTEHVFHLSPANMAKLKKSKDKKIAQAQAISQPAYISTLDAITALFTILISQAREHGKNVQVSTAVNGRNRLEPPLPANYSGNAVFHALSSYTNEELQSKNFSRKKVSTSLSRVARGVRASILERDNVFMRDTVEFISNQNDPATINDNVNFFFGPDIAFTCWAKMGLYEAEFDGTKPWYAKIPRVPCMDGFVLITEALKGNDGLDVLVCLEANTMEKLKTLSSTVEYFQDN</sequence>
<name>A0A225UJ93_9STRA</name>
<dbReference type="OrthoDB" id="671439at2759"/>